<feature type="region of interest" description="Disordered" evidence="1">
    <location>
        <begin position="35"/>
        <end position="83"/>
    </location>
</feature>
<gene>
    <name evidence="2" type="ORF">D9757_009603</name>
</gene>
<comment type="caution">
    <text evidence="2">The sequence shown here is derived from an EMBL/GenBank/DDBJ whole genome shotgun (WGS) entry which is preliminary data.</text>
</comment>
<keyword evidence="3" id="KW-1185">Reference proteome</keyword>
<feature type="compositionally biased region" description="Pro residues" evidence="1">
    <location>
        <begin position="67"/>
        <end position="78"/>
    </location>
</feature>
<protein>
    <submittedName>
        <fullName evidence="2">Uncharacterized protein</fullName>
    </submittedName>
</protein>
<reference evidence="2 3" key="1">
    <citation type="journal article" date="2020" name="ISME J.">
        <title>Uncovering the hidden diversity of litter-decomposition mechanisms in mushroom-forming fungi.</title>
        <authorList>
            <person name="Floudas D."/>
            <person name="Bentzer J."/>
            <person name="Ahren D."/>
            <person name="Johansson T."/>
            <person name="Persson P."/>
            <person name="Tunlid A."/>
        </authorList>
    </citation>
    <scope>NUCLEOTIDE SEQUENCE [LARGE SCALE GENOMIC DNA]</scope>
    <source>
        <strain evidence="2 3">CBS 406.79</strain>
    </source>
</reference>
<proteinExistence type="predicted"/>
<accession>A0A8H5H460</accession>
<evidence type="ECO:0000313" key="3">
    <source>
        <dbReference type="Proteomes" id="UP000518752"/>
    </source>
</evidence>
<evidence type="ECO:0000313" key="2">
    <source>
        <dbReference type="EMBL" id="KAF5376621.1"/>
    </source>
</evidence>
<organism evidence="2 3">
    <name type="scientific">Collybiopsis confluens</name>
    <dbReference type="NCBI Taxonomy" id="2823264"/>
    <lineage>
        <taxon>Eukaryota</taxon>
        <taxon>Fungi</taxon>
        <taxon>Dikarya</taxon>
        <taxon>Basidiomycota</taxon>
        <taxon>Agaricomycotina</taxon>
        <taxon>Agaricomycetes</taxon>
        <taxon>Agaricomycetidae</taxon>
        <taxon>Agaricales</taxon>
        <taxon>Marasmiineae</taxon>
        <taxon>Omphalotaceae</taxon>
        <taxon>Collybiopsis</taxon>
    </lineage>
</organism>
<dbReference type="AlphaFoldDB" id="A0A8H5H460"/>
<feature type="compositionally biased region" description="Low complexity" evidence="1">
    <location>
        <begin position="54"/>
        <end position="66"/>
    </location>
</feature>
<name>A0A8H5H460_9AGAR</name>
<evidence type="ECO:0000256" key="1">
    <source>
        <dbReference type="SAM" id="MobiDB-lite"/>
    </source>
</evidence>
<dbReference type="EMBL" id="JAACJN010000089">
    <property type="protein sequence ID" value="KAF5376621.1"/>
    <property type="molecule type" value="Genomic_DNA"/>
</dbReference>
<dbReference type="Proteomes" id="UP000518752">
    <property type="component" value="Unassembled WGS sequence"/>
</dbReference>
<sequence length="129" mass="14350">MLREEICRVRERVGSAGSYGTGAWDETSEGCWAGDGICESRRGRRQQGGGTTGGTSQIQVQQAHAHAPPPRQQPPVPPQNIARGVLVGGGKRLIHQRLDRDSDKDRVEDRHLVLDFRWMMGRRASLLRL</sequence>